<protein>
    <submittedName>
        <fullName evidence="5">DUF5641 domain-containing protein</fullName>
    </submittedName>
</protein>
<dbReference type="AlphaFoldDB" id="A0A914Y611"/>
<sequence>MIRLIGLVKISLSHAIGRKVLDFHEFHTLISEVETIINTRPISAVDPEYNPNASNVALRPIDFISPQVTANYPPSYDPSDCNWCDKESTEEALNKLYQFTAHIRDQFWIKFAHDYLNTLREVNRHFHQQSKFTDTLPEPGNVVLVEEENIPLNCWKVGIITELNVSDDKCIRTAKVKVPSGRILNRPLCQLYPLEIQIGDPKTIQPNPANSEASTTGNQPASIEQRYNLRPRQKVSKSFFVLALCACFVLGATATECLSTQDLTLIYAENCTSSGFAVFQRPNDSYCWQHIDCGIYHLKDYSKLPGSDHHICSDPCICPAWADDCTFYEYSLGDAEKKSLLNLINDEAPHENDAIVYLIQLHDGTDHVIRQLHLVKEDAVDDILCFGNGSTYNGPPTFCAANRTCDVNASKLCFVHHHEIVFAVTQNGKIPIKAWKTLPAICEDGKITLNNSANLRRVQIQSGNSYTVFMPNTSQLIMELPTALVSASREFEITYWNNHEAHNITHVVCPAIDYCLQIKPSVSPSIAICIICVIFLPGVIAEGEDLSLTAKSQECTVNSHGFASCKISEITQFTASTSRTSTLLMNYEGRPLGSIKITPEVHLTCQKMTHHFTRIVNMKTTSVKICGGKSLCSGYDCAQSTTQITVPSLGVANTLPGNTFCVESCGGWFCKCWTAGEACIYYRNFASPADPRPIEIFSCDGWHTNLILNVTITTQQSTTNRIITLQEGHSAEINKIKISALDVNPEVTPPTTNQVFLNTGKTIAVLNDVGTSAANLFKCDNLAAANNFNNCSLDEACKCHPADGIISCAFNVRQQCYSTIPAHPRLQLTIQEFTLFAAIDMNACSAEVHKLEGCSSCPEGAVADITCTTDFGAAEAHVLCDDMSFPLQCSKNGHFQKITLFFNEVNVNIECSLKCPSKATKIKLEATLKKSTFINTWSKIQTDVQGEPPLFPALLQAASQFLQSSYIYLLVTLGIAAVIAILLLKFLI</sequence>
<evidence type="ECO:0000259" key="2">
    <source>
        <dbReference type="Pfam" id="PF07245"/>
    </source>
</evidence>
<dbReference type="Proteomes" id="UP000887577">
    <property type="component" value="Unplaced"/>
</dbReference>
<keyword evidence="1" id="KW-0812">Transmembrane</keyword>
<feature type="domain" description="DUF5641" evidence="3">
    <location>
        <begin position="97"/>
        <end position="194"/>
    </location>
</feature>
<feature type="domain" description="Phlebovirus glycoprotein G2 fusion" evidence="2">
    <location>
        <begin position="548"/>
        <end position="812"/>
    </location>
</feature>
<dbReference type="InterPro" id="IPR040676">
    <property type="entry name" value="DUF5641"/>
</dbReference>
<name>A0A914Y611_9BILA</name>
<keyword evidence="1" id="KW-0472">Membrane</keyword>
<dbReference type="Pfam" id="PF07245">
    <property type="entry name" value="Phlebovirus_G2"/>
    <property type="match status" value="1"/>
</dbReference>
<evidence type="ECO:0000313" key="5">
    <source>
        <dbReference type="WBParaSite" id="PSU_v2.g15633.t1"/>
    </source>
</evidence>
<evidence type="ECO:0000313" key="4">
    <source>
        <dbReference type="Proteomes" id="UP000887577"/>
    </source>
</evidence>
<dbReference type="PANTHER" id="PTHR47331">
    <property type="entry name" value="PHD-TYPE DOMAIN-CONTAINING PROTEIN"/>
    <property type="match status" value="1"/>
</dbReference>
<organism evidence="4 5">
    <name type="scientific">Panagrolaimus superbus</name>
    <dbReference type="NCBI Taxonomy" id="310955"/>
    <lineage>
        <taxon>Eukaryota</taxon>
        <taxon>Metazoa</taxon>
        <taxon>Ecdysozoa</taxon>
        <taxon>Nematoda</taxon>
        <taxon>Chromadorea</taxon>
        <taxon>Rhabditida</taxon>
        <taxon>Tylenchina</taxon>
        <taxon>Panagrolaimomorpha</taxon>
        <taxon>Panagrolaimoidea</taxon>
        <taxon>Panagrolaimidae</taxon>
        <taxon>Panagrolaimus</taxon>
    </lineage>
</organism>
<dbReference type="InterPro" id="IPR009878">
    <property type="entry name" value="Phlebovirus_G2_fusion"/>
</dbReference>
<dbReference type="WBParaSite" id="PSU_v2.g15633.t1">
    <property type="protein sequence ID" value="PSU_v2.g15633.t1"/>
    <property type="gene ID" value="PSU_v2.g15633"/>
</dbReference>
<keyword evidence="4" id="KW-1185">Reference proteome</keyword>
<dbReference type="Pfam" id="PF18701">
    <property type="entry name" value="DUF5641"/>
    <property type="match status" value="1"/>
</dbReference>
<accession>A0A914Y611</accession>
<keyword evidence="1" id="KW-1133">Transmembrane helix</keyword>
<proteinExistence type="predicted"/>
<reference evidence="5" key="1">
    <citation type="submission" date="2022-11" db="UniProtKB">
        <authorList>
            <consortium name="WormBaseParasite"/>
        </authorList>
    </citation>
    <scope>IDENTIFICATION</scope>
</reference>
<evidence type="ECO:0000259" key="3">
    <source>
        <dbReference type="Pfam" id="PF18701"/>
    </source>
</evidence>
<feature type="transmembrane region" description="Helical" evidence="1">
    <location>
        <begin position="966"/>
        <end position="987"/>
    </location>
</feature>
<dbReference type="Gene3D" id="2.60.40.3770">
    <property type="match status" value="1"/>
</dbReference>
<evidence type="ECO:0000256" key="1">
    <source>
        <dbReference type="SAM" id="Phobius"/>
    </source>
</evidence>